<keyword evidence="1" id="KW-0472">Membrane</keyword>
<evidence type="ECO:0000313" key="2">
    <source>
        <dbReference type="EMBL" id="OTA40207.1"/>
    </source>
</evidence>
<gene>
    <name evidence="2" type="ORF">A6D92_21580</name>
</gene>
<accession>A0A1Y2T3J4</accession>
<evidence type="ECO:0000256" key="1">
    <source>
        <dbReference type="SAM" id="Phobius"/>
    </source>
</evidence>
<protein>
    <submittedName>
        <fullName evidence="2">SigmaY antisigma factor component</fullName>
    </submittedName>
</protein>
<reference evidence="3" key="1">
    <citation type="submission" date="2016-04" db="EMBL/GenBank/DDBJ databases">
        <authorList>
            <person name="Antunes L.P."/>
            <person name="Martins L.F."/>
            <person name="Pereira R.V."/>
            <person name="Thomas A.M."/>
            <person name="Barbosa D."/>
            <person name="Nascimento L."/>
            <person name="Silva G.M."/>
            <person name="Condomitti G.W."/>
            <person name="Digiampietri L.A."/>
            <person name="Lombardi K.C."/>
            <person name="Ramos P.L."/>
            <person name="Quaggio R.B."/>
            <person name="Oliveira J.C."/>
            <person name="Pascon R.C."/>
            <person name="Cruz J.B."/>
            <person name="Silva A.M."/>
            <person name="Setubal J.C."/>
        </authorList>
    </citation>
    <scope>NUCLEOTIDE SEQUENCE [LARGE SCALE GENOMIC DNA]</scope>
</reference>
<name>A0A1Y2T3J4_SYMTR</name>
<keyword evidence="1" id="KW-1133">Transmembrane helix</keyword>
<comment type="caution">
    <text evidence="2">The sequence shown here is derived from an EMBL/GenBank/DDBJ whole genome shotgun (WGS) entry which is preliminary data.</text>
</comment>
<organism evidence="2 3">
    <name type="scientific">Symbiobacterium thermophilum</name>
    <dbReference type="NCBI Taxonomy" id="2734"/>
    <lineage>
        <taxon>Bacteria</taxon>
        <taxon>Bacillati</taxon>
        <taxon>Bacillota</taxon>
        <taxon>Clostridia</taxon>
        <taxon>Eubacteriales</taxon>
        <taxon>Symbiobacteriaceae</taxon>
        <taxon>Symbiobacterium</taxon>
    </lineage>
</organism>
<dbReference type="OMA" id="AWVWGIV"/>
<sequence length="66" mass="7717">MNDPRALPWWAWVLVGLILGAQGVLLFLDARRRGARAWFWGLIGLIHFPMPTLLYWLLVVRRGRPH</sequence>
<feature type="transmembrane region" description="Helical" evidence="1">
    <location>
        <begin position="37"/>
        <end position="58"/>
    </location>
</feature>
<proteinExistence type="predicted"/>
<dbReference type="AlphaFoldDB" id="A0A1Y2T3J4"/>
<keyword evidence="1" id="KW-0812">Transmembrane</keyword>
<dbReference type="RefSeq" id="WP_011195867.1">
    <property type="nucleotide sequence ID" value="NZ_JACSIR010000279.1"/>
</dbReference>
<feature type="transmembrane region" description="Helical" evidence="1">
    <location>
        <begin position="6"/>
        <end position="28"/>
    </location>
</feature>
<dbReference type="Proteomes" id="UP000194267">
    <property type="component" value="Unassembled WGS sequence"/>
</dbReference>
<evidence type="ECO:0000313" key="3">
    <source>
        <dbReference type="Proteomes" id="UP000194267"/>
    </source>
</evidence>
<dbReference type="EMBL" id="LWLV01002407">
    <property type="protein sequence ID" value="OTA40207.1"/>
    <property type="molecule type" value="Genomic_DNA"/>
</dbReference>